<name>A0ABR8S343_9MICO</name>
<feature type="transmembrane region" description="Helical" evidence="1">
    <location>
        <begin position="141"/>
        <end position="160"/>
    </location>
</feature>
<evidence type="ECO:0000256" key="1">
    <source>
        <dbReference type="SAM" id="Phobius"/>
    </source>
</evidence>
<dbReference type="SUPFAM" id="SSF103473">
    <property type="entry name" value="MFS general substrate transporter"/>
    <property type="match status" value="1"/>
</dbReference>
<sequence length="379" mass="39924">MPLALLIALADQYGFLLAAIIDGVYTILLAVAAPLRGRIVDTVGARRALVPMTVLSTLGLFAIVASIQFAAPWPLTLSLVVVSSLSAPPINAAIRVEWTRIVEGDPEKLKAVHSADSIIEEASFIAGPLLAGLALTVLGGIWAYTAAAMLTALVGALYLVHFFRRIDGSKVNDLEGYDFDVRGSRILGALASRKLLAILAPLIGMGFVFGGIDVYAPAYATALGEVGLAGIVLAMISVGGVIGGMLYATVNWSATLWTKYALLTLAFLAPVTFVAFADNLIVLCALLALGGLAVTPLYINAYLLVDRDVEHQYRHEANLWLGASTDLANGAMAIAIGGAVANQDWQTSRLVISASVVACGVLLITMFTVAYLRRRRQSA</sequence>
<dbReference type="InterPro" id="IPR011701">
    <property type="entry name" value="MFS"/>
</dbReference>
<dbReference type="InterPro" id="IPR036259">
    <property type="entry name" value="MFS_trans_sf"/>
</dbReference>
<dbReference type="Proteomes" id="UP000648352">
    <property type="component" value="Unassembled WGS sequence"/>
</dbReference>
<dbReference type="PANTHER" id="PTHR23542">
    <property type="match status" value="1"/>
</dbReference>
<comment type="caution">
    <text evidence="2">The sequence shown here is derived from an EMBL/GenBank/DDBJ whole genome shotgun (WGS) entry which is preliminary data.</text>
</comment>
<dbReference type="Gene3D" id="1.20.1250.20">
    <property type="entry name" value="MFS general substrate transporter like domains"/>
    <property type="match status" value="1"/>
</dbReference>
<feature type="transmembrane region" description="Helical" evidence="1">
    <location>
        <begin position="260"/>
        <end position="277"/>
    </location>
</feature>
<feature type="transmembrane region" description="Helical" evidence="1">
    <location>
        <begin position="12"/>
        <end position="36"/>
    </location>
</feature>
<feature type="transmembrane region" description="Helical" evidence="1">
    <location>
        <begin position="283"/>
        <end position="305"/>
    </location>
</feature>
<keyword evidence="1" id="KW-1133">Transmembrane helix</keyword>
<evidence type="ECO:0000313" key="2">
    <source>
        <dbReference type="EMBL" id="MBD7957906.1"/>
    </source>
</evidence>
<accession>A0ABR8S343</accession>
<reference evidence="2 3" key="1">
    <citation type="submission" date="2020-08" db="EMBL/GenBank/DDBJ databases">
        <title>A Genomic Blueprint of the Chicken Gut Microbiome.</title>
        <authorList>
            <person name="Gilroy R."/>
            <person name="Ravi A."/>
            <person name="Getino M."/>
            <person name="Pursley I."/>
            <person name="Horton D.L."/>
            <person name="Alikhan N.-F."/>
            <person name="Baker D."/>
            <person name="Gharbi K."/>
            <person name="Hall N."/>
            <person name="Watson M."/>
            <person name="Adriaenssens E.M."/>
            <person name="Foster-Nyarko E."/>
            <person name="Jarju S."/>
            <person name="Secka A."/>
            <person name="Antonio M."/>
            <person name="Oren A."/>
            <person name="Chaudhuri R."/>
            <person name="La Ragione R.M."/>
            <person name="Hildebrand F."/>
            <person name="Pallen M.J."/>
        </authorList>
    </citation>
    <scope>NUCLEOTIDE SEQUENCE [LARGE SCALE GENOMIC DNA]</scope>
    <source>
        <strain evidence="2 3">Sa4CUA7</strain>
    </source>
</reference>
<dbReference type="PANTHER" id="PTHR23542:SF1">
    <property type="entry name" value="MAJOR FACILITATOR SUPERFAMILY (MFS) PROFILE DOMAIN-CONTAINING PROTEIN"/>
    <property type="match status" value="1"/>
</dbReference>
<evidence type="ECO:0000313" key="3">
    <source>
        <dbReference type="Proteomes" id="UP000648352"/>
    </source>
</evidence>
<proteinExistence type="predicted"/>
<keyword evidence="1" id="KW-0472">Membrane</keyword>
<feature type="transmembrane region" description="Helical" evidence="1">
    <location>
        <begin position="350"/>
        <end position="372"/>
    </location>
</feature>
<organism evidence="2 3">
    <name type="scientific">Microbacterium pullorum</name>
    <dbReference type="NCBI Taxonomy" id="2762236"/>
    <lineage>
        <taxon>Bacteria</taxon>
        <taxon>Bacillati</taxon>
        <taxon>Actinomycetota</taxon>
        <taxon>Actinomycetes</taxon>
        <taxon>Micrococcales</taxon>
        <taxon>Microbacteriaceae</taxon>
        <taxon>Microbacterium</taxon>
    </lineage>
</organism>
<feature type="transmembrane region" description="Helical" evidence="1">
    <location>
        <begin position="317"/>
        <end position="338"/>
    </location>
</feature>
<keyword evidence="1" id="KW-0812">Transmembrane</keyword>
<feature type="transmembrane region" description="Helical" evidence="1">
    <location>
        <begin position="228"/>
        <end position="248"/>
    </location>
</feature>
<gene>
    <name evidence="2" type="ORF">H9651_09680</name>
</gene>
<protein>
    <submittedName>
        <fullName evidence="2">MFS transporter</fullName>
    </submittedName>
</protein>
<dbReference type="Pfam" id="PF07690">
    <property type="entry name" value="MFS_1"/>
    <property type="match status" value="1"/>
</dbReference>
<feature type="transmembrane region" description="Helical" evidence="1">
    <location>
        <begin position="48"/>
        <end position="71"/>
    </location>
</feature>
<dbReference type="EMBL" id="JACSQP010000005">
    <property type="protein sequence ID" value="MBD7957906.1"/>
    <property type="molecule type" value="Genomic_DNA"/>
</dbReference>
<keyword evidence="3" id="KW-1185">Reference proteome</keyword>
<feature type="transmembrane region" description="Helical" evidence="1">
    <location>
        <begin position="195"/>
        <end position="216"/>
    </location>
</feature>